<proteinExistence type="predicted"/>
<keyword evidence="1" id="KW-0175">Coiled coil</keyword>
<dbReference type="InterPro" id="IPR013083">
    <property type="entry name" value="Znf_RING/FYVE/PHD"/>
</dbReference>
<protein>
    <recommendedName>
        <fullName evidence="2">FP protein C-terminal domain-containing protein</fullName>
    </recommendedName>
</protein>
<dbReference type="SUPFAM" id="SSF57903">
    <property type="entry name" value="FYVE/PHD zinc finger"/>
    <property type="match status" value="1"/>
</dbReference>
<dbReference type="Gene3D" id="3.30.40.10">
    <property type="entry name" value="Zinc/RING finger domain, C3HC4 (zinc finger)"/>
    <property type="match status" value="1"/>
</dbReference>
<dbReference type="InterPro" id="IPR057251">
    <property type="entry name" value="FP_C"/>
</dbReference>
<evidence type="ECO:0000256" key="1">
    <source>
        <dbReference type="SAM" id="Coils"/>
    </source>
</evidence>
<name>A0A8D8ZB97_9HEMI</name>
<accession>A0A8D8ZB97</accession>
<dbReference type="EMBL" id="HBUF01441222">
    <property type="protein sequence ID" value="CAG6742957.1"/>
    <property type="molecule type" value="Transcribed_RNA"/>
</dbReference>
<dbReference type="AlphaFoldDB" id="A0A8D8ZB97"/>
<reference evidence="3" key="1">
    <citation type="submission" date="2021-05" db="EMBL/GenBank/DDBJ databases">
        <authorList>
            <person name="Alioto T."/>
            <person name="Alioto T."/>
            <person name="Gomez Garrido J."/>
        </authorList>
    </citation>
    <scope>NUCLEOTIDE SEQUENCE</scope>
</reference>
<feature type="domain" description="FP protein C-terminal" evidence="2">
    <location>
        <begin position="262"/>
        <end position="310"/>
    </location>
</feature>
<sequence length="310" mass="35143">MECDRCKDKSPETEMIICHLCGLRFDYSCAGMSMANFQKLGARKNAWKCLNCKQSKETKNKAVDDEDGDGGGKESVSGGDQIGVLKDLFKDFKKSISNQITEVEKSLEFQSGQIADVLKSFGDMNTTFAKMQSRQEEIMKENQMLKNTVKKLDSKVLDLEQKFLDHNLEVTGVPETMTDDTKIMEALCSAAKVAVPKRSSYTVKRSFVGPPGKPKAIIMTFESKYERDSILKACKKCKPKALDLTKNAADVQPVYVNEQLAPHRKELFFKAMQIKREKKYSFLWVQEGRILLKKNDSSRVLRIESLEDMN</sequence>
<organism evidence="3">
    <name type="scientific">Cacopsylla melanoneura</name>
    <dbReference type="NCBI Taxonomy" id="428564"/>
    <lineage>
        <taxon>Eukaryota</taxon>
        <taxon>Metazoa</taxon>
        <taxon>Ecdysozoa</taxon>
        <taxon>Arthropoda</taxon>
        <taxon>Hexapoda</taxon>
        <taxon>Insecta</taxon>
        <taxon>Pterygota</taxon>
        <taxon>Neoptera</taxon>
        <taxon>Paraneoptera</taxon>
        <taxon>Hemiptera</taxon>
        <taxon>Sternorrhyncha</taxon>
        <taxon>Psylloidea</taxon>
        <taxon>Psyllidae</taxon>
        <taxon>Psyllinae</taxon>
        <taxon>Cacopsylla</taxon>
    </lineage>
</organism>
<evidence type="ECO:0000259" key="2">
    <source>
        <dbReference type="Pfam" id="PF25298"/>
    </source>
</evidence>
<feature type="coiled-coil region" evidence="1">
    <location>
        <begin position="135"/>
        <end position="162"/>
    </location>
</feature>
<dbReference type="Pfam" id="PF25298">
    <property type="entry name" value="Baculo_FP_2nd"/>
    <property type="match status" value="1"/>
</dbReference>
<evidence type="ECO:0000313" key="3">
    <source>
        <dbReference type="EMBL" id="CAG6742957.1"/>
    </source>
</evidence>
<dbReference type="InterPro" id="IPR011011">
    <property type="entry name" value="Znf_FYVE_PHD"/>
</dbReference>